<name>A0A1S8X6K0_OPIVI</name>
<accession>A0A1S8X6K0</accession>
<dbReference type="AlphaFoldDB" id="A0A1S8X6K0"/>
<protein>
    <submittedName>
        <fullName evidence="1">Uncharacterized protein</fullName>
    </submittedName>
</protein>
<dbReference type="Proteomes" id="UP000243686">
    <property type="component" value="Unassembled WGS sequence"/>
</dbReference>
<organism evidence="1 2">
    <name type="scientific">Opisthorchis viverrini</name>
    <name type="common">Southeast Asian liver fluke</name>
    <dbReference type="NCBI Taxonomy" id="6198"/>
    <lineage>
        <taxon>Eukaryota</taxon>
        <taxon>Metazoa</taxon>
        <taxon>Spiralia</taxon>
        <taxon>Lophotrochozoa</taxon>
        <taxon>Platyhelminthes</taxon>
        <taxon>Trematoda</taxon>
        <taxon>Digenea</taxon>
        <taxon>Opisthorchiida</taxon>
        <taxon>Opisthorchiata</taxon>
        <taxon>Opisthorchiidae</taxon>
        <taxon>Opisthorchis</taxon>
    </lineage>
</organism>
<evidence type="ECO:0000313" key="2">
    <source>
        <dbReference type="Proteomes" id="UP000243686"/>
    </source>
</evidence>
<reference evidence="1 2" key="1">
    <citation type="submission" date="2015-03" db="EMBL/GenBank/DDBJ databases">
        <title>Draft genome of the nematode, Opisthorchis viverrini.</title>
        <authorList>
            <person name="Mitreva M."/>
        </authorList>
    </citation>
    <scope>NUCLEOTIDE SEQUENCE [LARGE SCALE GENOMIC DNA]</scope>
    <source>
        <strain evidence="1">Khon Kaen</strain>
    </source>
</reference>
<evidence type="ECO:0000313" key="1">
    <source>
        <dbReference type="EMBL" id="OON22345.1"/>
    </source>
</evidence>
<sequence>MDVFFVYDRQEDPLRMEYTYALRVPDSLTYLPLRTVFTNDTVNGLNWSYLDNYLCTRGVSDSYVLLPAQLLRF</sequence>
<gene>
    <name evidence="1" type="ORF">X801_01756</name>
</gene>
<proteinExistence type="predicted"/>
<dbReference type="EMBL" id="KV891804">
    <property type="protein sequence ID" value="OON22345.1"/>
    <property type="molecule type" value="Genomic_DNA"/>
</dbReference>
<keyword evidence="2" id="KW-1185">Reference proteome</keyword>